<evidence type="ECO:0000256" key="3">
    <source>
        <dbReference type="ARBA" id="ARBA00008857"/>
    </source>
</evidence>
<accession>A0AA47EJT9</accession>
<evidence type="ECO:0000256" key="4">
    <source>
        <dbReference type="ARBA" id="ARBA00022908"/>
    </source>
</evidence>
<organism evidence="8 9">
    <name type="scientific">Clostridium estertheticum</name>
    <dbReference type="NCBI Taxonomy" id="238834"/>
    <lineage>
        <taxon>Bacteria</taxon>
        <taxon>Bacillati</taxon>
        <taxon>Bacillota</taxon>
        <taxon>Clostridia</taxon>
        <taxon>Eubacteriales</taxon>
        <taxon>Clostridiaceae</taxon>
        <taxon>Clostridium</taxon>
    </lineage>
</organism>
<dbReference type="Pfam" id="PF00589">
    <property type="entry name" value="Phage_integrase"/>
    <property type="match status" value="1"/>
</dbReference>
<dbReference type="GO" id="GO:0005737">
    <property type="term" value="C:cytoplasm"/>
    <property type="evidence" value="ECO:0007669"/>
    <property type="project" value="UniProtKB-SubCell"/>
</dbReference>
<sequence>MQSNKTCPLVEQYLDYLIVIKGRSKNTIFEYRTDLLMFFKFILDSRKTSIINTNFGLVNLAFIKSITLNDMYAFISHCQTTQKTSAGTKARKIVSIRQFWKYLKAKAHLIDNNIAEELETPKLPKRIPKYLNLEESVRLLIECEKYPRDHCIITIFLNCALRLSELTSLNIEQVGNDVLTVIGKGNKERKIFLTPAAKKSINTWLYIRNNLSTNSKALFISRNSGRITTRAVQNIVKKYVISSGLDAAVISTHKLRHTAATLMYKYGKVDLRSLQQILGHESVATTEIYTHIDEHQLQSAVNSNPLAMMFN</sequence>
<name>A0AA47EJT9_9CLOT</name>
<reference evidence="8" key="1">
    <citation type="submission" date="2021-11" db="EMBL/GenBank/DDBJ databases">
        <title>Clostridia strains as spoilage organisms.</title>
        <authorList>
            <person name="Wambui J."/>
            <person name="Stevens M.J.A."/>
            <person name="Stephan R."/>
        </authorList>
    </citation>
    <scope>NUCLEOTIDE SEQUENCE</scope>
    <source>
        <strain evidence="8">CF009</strain>
    </source>
</reference>
<dbReference type="Pfam" id="PF02899">
    <property type="entry name" value="Phage_int_SAM_1"/>
    <property type="match status" value="1"/>
</dbReference>
<dbReference type="InterPro" id="IPR044068">
    <property type="entry name" value="CB"/>
</dbReference>
<dbReference type="InterPro" id="IPR002104">
    <property type="entry name" value="Integrase_catalytic"/>
</dbReference>
<dbReference type="InterPro" id="IPR050090">
    <property type="entry name" value="Tyrosine_recombinase_XerCD"/>
</dbReference>
<proteinExistence type="inferred from homology"/>
<feature type="domain" description="Core-binding (CB)" evidence="7">
    <location>
        <begin position="4"/>
        <end position="104"/>
    </location>
</feature>
<comment type="subcellular location">
    <subcellularLocation>
        <location evidence="2">Cytoplasm</location>
    </subcellularLocation>
</comment>
<comment type="similarity">
    <text evidence="3">Belongs to the 'phage' integrase family.</text>
</comment>
<dbReference type="RefSeq" id="WP_216119830.1">
    <property type="nucleotide sequence ID" value="NZ_CP086239.1"/>
</dbReference>
<dbReference type="PROSITE" id="PS51900">
    <property type="entry name" value="CB"/>
    <property type="match status" value="1"/>
</dbReference>
<dbReference type="InterPro" id="IPR004107">
    <property type="entry name" value="Integrase_SAM-like_N"/>
</dbReference>
<gene>
    <name evidence="8" type="ORF">LL038_04645</name>
</gene>
<evidence type="ECO:0000313" key="8">
    <source>
        <dbReference type="EMBL" id="WAG61543.1"/>
    </source>
</evidence>
<dbReference type="PANTHER" id="PTHR30349">
    <property type="entry name" value="PHAGE INTEGRASE-RELATED"/>
    <property type="match status" value="1"/>
</dbReference>
<dbReference type="GO" id="GO:0006310">
    <property type="term" value="P:DNA recombination"/>
    <property type="evidence" value="ECO:0007669"/>
    <property type="project" value="InterPro"/>
</dbReference>
<dbReference type="GO" id="GO:0015074">
    <property type="term" value="P:DNA integration"/>
    <property type="evidence" value="ECO:0007669"/>
    <property type="project" value="UniProtKB-KW"/>
</dbReference>
<evidence type="ECO:0000256" key="5">
    <source>
        <dbReference type="PROSITE-ProRule" id="PRU01248"/>
    </source>
</evidence>
<feature type="domain" description="Tyr recombinase" evidence="6">
    <location>
        <begin position="126"/>
        <end position="302"/>
    </location>
</feature>
<dbReference type="PROSITE" id="PS51898">
    <property type="entry name" value="TYR_RECOMBINASE"/>
    <property type="match status" value="1"/>
</dbReference>
<keyword evidence="4" id="KW-0229">DNA integration</keyword>
<dbReference type="AlphaFoldDB" id="A0AA47EJT9"/>
<dbReference type="GO" id="GO:0003677">
    <property type="term" value="F:DNA binding"/>
    <property type="evidence" value="ECO:0007669"/>
    <property type="project" value="UniProtKB-UniRule"/>
</dbReference>
<protein>
    <submittedName>
        <fullName evidence="8">Tyrosine recombinase XerC</fullName>
    </submittedName>
</protein>
<comment type="function">
    <text evidence="1">Site-specific tyrosine recombinase, which acts by catalyzing the cutting and rejoining of the recombining DNA molecules.</text>
</comment>
<keyword evidence="5" id="KW-0238">DNA-binding</keyword>
<evidence type="ECO:0000259" key="6">
    <source>
        <dbReference type="PROSITE" id="PS51898"/>
    </source>
</evidence>
<evidence type="ECO:0000313" key="9">
    <source>
        <dbReference type="Proteomes" id="UP001164733"/>
    </source>
</evidence>
<dbReference type="Proteomes" id="UP001164733">
    <property type="component" value="Chromosome"/>
</dbReference>
<evidence type="ECO:0000256" key="1">
    <source>
        <dbReference type="ARBA" id="ARBA00003283"/>
    </source>
</evidence>
<evidence type="ECO:0000256" key="2">
    <source>
        <dbReference type="ARBA" id="ARBA00004496"/>
    </source>
</evidence>
<evidence type="ECO:0000259" key="7">
    <source>
        <dbReference type="PROSITE" id="PS51900"/>
    </source>
</evidence>
<dbReference type="PANTHER" id="PTHR30349:SF77">
    <property type="entry name" value="TYROSINE RECOMBINASE XERC"/>
    <property type="match status" value="1"/>
</dbReference>
<dbReference type="EMBL" id="CP086239">
    <property type="protein sequence ID" value="WAG61543.1"/>
    <property type="molecule type" value="Genomic_DNA"/>
</dbReference>